<dbReference type="SUPFAM" id="SSF74650">
    <property type="entry name" value="Galactose mutarotase-like"/>
    <property type="match status" value="1"/>
</dbReference>
<dbReference type="Gene3D" id="3.20.110.10">
    <property type="entry name" value="Glycoside hydrolase 38, N terminal domain"/>
    <property type="match status" value="1"/>
</dbReference>
<keyword evidence="2" id="KW-0479">Metal-binding</keyword>
<dbReference type="AlphaFoldDB" id="A0A4Q9KME6"/>
<dbReference type="SUPFAM" id="SSF88688">
    <property type="entry name" value="Families 57/38 glycoside transferase middle domain"/>
    <property type="match status" value="1"/>
</dbReference>
<dbReference type="CDD" id="cd10789">
    <property type="entry name" value="GH38N_AMII_ER_cytosolic"/>
    <property type="match status" value="1"/>
</dbReference>
<dbReference type="GO" id="GO:0004559">
    <property type="term" value="F:alpha-mannosidase activity"/>
    <property type="evidence" value="ECO:0007669"/>
    <property type="project" value="InterPro"/>
</dbReference>
<feature type="region of interest" description="Disordered" evidence="5">
    <location>
        <begin position="112"/>
        <end position="132"/>
    </location>
</feature>
<dbReference type="Gene3D" id="2.70.98.30">
    <property type="entry name" value="Golgi alpha-mannosidase II, domain 4"/>
    <property type="match status" value="1"/>
</dbReference>
<accession>A0A4Q9KME6</accession>
<dbReference type="GO" id="GO:0006013">
    <property type="term" value="P:mannose metabolic process"/>
    <property type="evidence" value="ECO:0007669"/>
    <property type="project" value="InterPro"/>
</dbReference>
<dbReference type="Gene3D" id="1.20.1270.50">
    <property type="entry name" value="Glycoside hydrolase family 38, central domain"/>
    <property type="match status" value="1"/>
</dbReference>
<dbReference type="Pfam" id="PF07748">
    <property type="entry name" value="Glyco_hydro_38C"/>
    <property type="match status" value="1"/>
</dbReference>
<evidence type="ECO:0000256" key="2">
    <source>
        <dbReference type="ARBA" id="ARBA00022723"/>
    </source>
</evidence>
<dbReference type="GO" id="GO:0046872">
    <property type="term" value="F:metal ion binding"/>
    <property type="evidence" value="ECO:0007669"/>
    <property type="project" value="UniProtKB-KW"/>
</dbReference>
<dbReference type="Pfam" id="PF01074">
    <property type="entry name" value="Glyco_hydro_38N"/>
    <property type="match status" value="1"/>
</dbReference>
<dbReference type="InterPro" id="IPR037094">
    <property type="entry name" value="Glyco_hydro_38_cen_sf"/>
</dbReference>
<keyword evidence="3" id="KW-0378">Hydrolase</keyword>
<dbReference type="GO" id="GO:0030246">
    <property type="term" value="F:carbohydrate binding"/>
    <property type="evidence" value="ECO:0007669"/>
    <property type="project" value="InterPro"/>
</dbReference>
<dbReference type="FunFam" id="1.20.1270.50:FF:000004">
    <property type="entry name" value="alpha-mannosidase 2C1 isoform X1"/>
    <property type="match status" value="1"/>
</dbReference>
<dbReference type="InterPro" id="IPR000602">
    <property type="entry name" value="Glyco_hydro_38_N"/>
</dbReference>
<protein>
    <submittedName>
        <fullName evidence="7">Alpha-mannosidase</fullName>
    </submittedName>
</protein>
<comment type="similarity">
    <text evidence="1">Belongs to the glycosyl hydrolase 38 family.</text>
</comment>
<proteinExistence type="inferred from homology"/>
<dbReference type="InterPro" id="IPR011330">
    <property type="entry name" value="Glyco_hydro/deAcase_b/a-brl"/>
</dbReference>
<dbReference type="Pfam" id="PF17677">
    <property type="entry name" value="Glyco_hydro38C2"/>
    <property type="match status" value="1"/>
</dbReference>
<evidence type="ECO:0000313" key="7">
    <source>
        <dbReference type="EMBL" id="TBT95698.1"/>
    </source>
</evidence>
<dbReference type="InterPro" id="IPR041147">
    <property type="entry name" value="GH38_C"/>
</dbReference>
<dbReference type="SMART" id="SM00872">
    <property type="entry name" value="Alpha-mann_mid"/>
    <property type="match status" value="1"/>
</dbReference>
<sequence>MAWEIPELALYRHPRLILGLRALRRRVHRRIGPLRVTLATSPEPVAFAERGRLRPRPAGRGTLWGTAFTCAWFHVTGEIPAEYRDAHVAAILDIDGEAMVLDASGRAVGAVSSRTTPVEEQGSPRGKTRLDLTPELCPNGRIDLWLDAGFNGKLMAPFGVAQVKRLDLVVVDDEAEALYLDALAVAYAVVAATDGQQAAASRALFDDAVRRVRAGDAAGARAALAAVLQGRPDPRLELTAIGHGHLDLAWLWPLRETRRKARRTLTHQLDLIDRYPEHVYGVSQPQQLAWLEADDPELFDRVVAAMKAGRIEAQGGMWVEADANLPSGESLVRQSLYGQRCWQRLLGRTVDVCWLPDVFGYNGNLPQLLAKAGMTRFMTIKLSWNEHNDFGHRSFVWRGIDGSEVLVHMPPEGNYVSSGTAIATARARDLNPELDVAPEALLVYGSGDGGGGPGPVHLEMLRRSASIEGFPAVVRTGTSASFFDRLDAYREALPAHSGELYLEKHQGTYTTQGRIKRWNRLLEHRLHDVEYLAALAALDGRPWPRALLDSVWKDVLLHQFHDIIPGSSIERVNVEAEARYAALDAALRAEQEALLGASGDEVFVNTTTVRRQGHIRGVDGWASYDAAPFETVALAPWSGTAPTASAKALENDLLRATFDDAGALVSLIDKTTGRESLAAASNHLVIYQDKWTYFDAWDIDIDYRKRPSEVLKPSSVDVFVDGPRAVRRSRYRHGTSVITQDAVLTTGSPCLRFETHADWHETWRMLRAEFVPKTWADEVTCDIQYGHLARSTRDETPQERAQFEICAHQFVDMSDADGGLALLNDGKYGHRVKEGVISLALLRSPMYPDRTADRGVHEFTYALYPHAGSMVDSDVQALAADLNAPVLVGRGTPRPPAFEVLGQGVWLDVVKAPEDSDGLVLRLHEVRGQAATVSVRTPLAKCGERAGSLAARVPEPEDRFRVIETDLLERPVEGGATSLQDLTFGPFEIRTFVLTPTRA</sequence>
<evidence type="ECO:0000256" key="5">
    <source>
        <dbReference type="SAM" id="MobiDB-lite"/>
    </source>
</evidence>
<evidence type="ECO:0000256" key="1">
    <source>
        <dbReference type="ARBA" id="ARBA00009792"/>
    </source>
</evidence>
<dbReference type="PANTHER" id="PTHR46017:SF1">
    <property type="entry name" value="ALPHA-MANNOSIDASE 2C1"/>
    <property type="match status" value="1"/>
</dbReference>
<feature type="domain" description="Glycoside hydrolase family 38 central" evidence="6">
    <location>
        <begin position="503"/>
        <end position="580"/>
    </location>
</feature>
<dbReference type="InterPro" id="IPR011013">
    <property type="entry name" value="Gal_mutarotase_sf_dom"/>
</dbReference>
<dbReference type="EMBL" id="SDMR01000003">
    <property type="protein sequence ID" value="TBT95698.1"/>
    <property type="molecule type" value="Genomic_DNA"/>
</dbReference>
<organism evidence="7 8">
    <name type="scientific">Propioniciclava tarda</name>
    <dbReference type="NCBI Taxonomy" id="433330"/>
    <lineage>
        <taxon>Bacteria</taxon>
        <taxon>Bacillati</taxon>
        <taxon>Actinomycetota</taxon>
        <taxon>Actinomycetes</taxon>
        <taxon>Propionibacteriales</taxon>
        <taxon>Propionibacteriaceae</taxon>
        <taxon>Propioniciclava</taxon>
    </lineage>
</organism>
<comment type="caution">
    <text evidence="7">The sequence shown here is derived from an EMBL/GenBank/DDBJ whole genome shotgun (WGS) entry which is preliminary data.</text>
</comment>
<evidence type="ECO:0000256" key="4">
    <source>
        <dbReference type="ARBA" id="ARBA00023295"/>
    </source>
</evidence>
<reference evidence="7 8" key="1">
    <citation type="submission" date="2019-01" db="EMBL/GenBank/DDBJ databases">
        <title>Lactibacter flavus gen. nov., sp. nov., a novel bacterium of the family Propionibacteriaceae isolated from raw milk and dairy products.</title>
        <authorList>
            <person name="Huptas C."/>
            <person name="Wenning M."/>
            <person name="Breitenwieser F."/>
            <person name="Doll E."/>
            <person name="Von Neubeck M."/>
            <person name="Busse H.-J."/>
            <person name="Scherer S."/>
        </authorList>
    </citation>
    <scope>NUCLEOTIDE SEQUENCE [LARGE SCALE GENOMIC DNA]</scope>
    <source>
        <strain evidence="8">DSM 22130 / JCM 15804 / WR061</strain>
    </source>
</reference>
<evidence type="ECO:0000259" key="6">
    <source>
        <dbReference type="SMART" id="SM00872"/>
    </source>
</evidence>
<dbReference type="Proteomes" id="UP000291933">
    <property type="component" value="Unassembled WGS sequence"/>
</dbReference>
<dbReference type="Pfam" id="PF22907">
    <property type="entry name" value="Ams1-like_1st"/>
    <property type="match status" value="1"/>
</dbReference>
<dbReference type="PANTHER" id="PTHR46017">
    <property type="entry name" value="ALPHA-MANNOSIDASE 2C1"/>
    <property type="match status" value="1"/>
</dbReference>
<evidence type="ECO:0000313" key="8">
    <source>
        <dbReference type="Proteomes" id="UP000291933"/>
    </source>
</evidence>
<keyword evidence="8" id="KW-1185">Reference proteome</keyword>
<keyword evidence="4" id="KW-0326">Glycosidase</keyword>
<evidence type="ECO:0000256" key="3">
    <source>
        <dbReference type="ARBA" id="ARBA00022801"/>
    </source>
</evidence>
<dbReference type="InterPro" id="IPR011682">
    <property type="entry name" value="Glyco_hydro_38_C"/>
</dbReference>
<dbReference type="SUPFAM" id="SSF88713">
    <property type="entry name" value="Glycoside hydrolase/deacetylase"/>
    <property type="match status" value="1"/>
</dbReference>
<dbReference type="GO" id="GO:0009313">
    <property type="term" value="P:oligosaccharide catabolic process"/>
    <property type="evidence" value="ECO:0007669"/>
    <property type="project" value="TreeGrafter"/>
</dbReference>
<dbReference type="InterPro" id="IPR054723">
    <property type="entry name" value="Ams1-like_N"/>
</dbReference>
<name>A0A4Q9KME6_PROTD</name>
<dbReference type="InterPro" id="IPR028995">
    <property type="entry name" value="Glyco_hydro_57/38_cen_sf"/>
</dbReference>
<dbReference type="OrthoDB" id="9772207at2"/>
<dbReference type="InterPro" id="IPR027291">
    <property type="entry name" value="Glyco_hydro_38_N_sf"/>
</dbReference>
<gene>
    <name evidence="7" type="ORF">ET996_04440</name>
</gene>
<dbReference type="Pfam" id="PF09261">
    <property type="entry name" value="Alpha-mann_mid"/>
    <property type="match status" value="1"/>
</dbReference>
<dbReference type="RefSeq" id="WP_131171350.1">
    <property type="nucleotide sequence ID" value="NZ_FXTL01000003.1"/>
</dbReference>
<dbReference type="InterPro" id="IPR015341">
    <property type="entry name" value="Glyco_hydro_38_cen"/>
</dbReference>